<dbReference type="InterPro" id="IPR041078">
    <property type="entry name" value="Plavaka"/>
</dbReference>
<proteinExistence type="predicted"/>
<sequence length="784" mass="90944">MDDIKTEYHPNSGRPTTVKAFSEFGKQQEAKPKLPCDPEPWRPFKSRSDFEFSELVLDAALNKKQTNRLIQLINRCMKGDDDFTIRNHEEMKQIFKNKNEEEYDFWCHPLWDWALDLIQDCHLAPFFEWDAQKLFKFNGERFIQYFHEPWTGNRFWDAQSSIPKTGKPFGFILYADKTKLSSFGTEMGYPVKDDEAHKGKAGYVDFKRIIWHESFRILMETIQEYSKTGAWVNCGDGETRQLYPFIFILSADYEEQCVMALICGFQGLCPCPICYIPDKELTNVGEGYKLCTAEDSQMKYEEASQSTPTVHEEIMKEAGLQFVKNAFWEIHFSDPHKALSWDRMHSYPHGLGGKHLFPELQSFLSESHIKAKKADDQISSLPRWRGLNHFSSLTSITFSDANKYEDILKMSIFVTHNLISANTSPNGYLLLKCLQSYLNLDMYAALEVHTEITLKDAQQELHRFMRLINKNWSFPKMHTHWHAFLGDIIQKGVTANMSTKPNEKCHGPLKLAYLLMTNFKHVGPQILKIDHWKLVAAFIRDNINELDGLDKDKDGDGDPENELDICTSVFDGTYGQIKLGAEQKKITFQKLETLKSNEIAFNHFRIRFTTFLGEYCQSNNISLPGNKYPSLAPMEYITEYQFLKVSFESFVDWRTATDYLWCNPQFHGRPCYDCVILNKDPEPAVFGRLLLVFTFKIGNESHPFALIHPYKPAGMLCRKDKDLGLIRVRAQPQAQSQFFAARSIIRGAFIIPEFSKPDEYHIVDVVDTDMFLRLQSMYPHLKQL</sequence>
<dbReference type="Proteomes" id="UP000308652">
    <property type="component" value="Unassembled WGS sequence"/>
</dbReference>
<name>A0A5C3MD67_9AGAR</name>
<dbReference type="AlphaFoldDB" id="A0A5C3MD67"/>
<feature type="compositionally biased region" description="Basic and acidic residues" evidence="1">
    <location>
        <begin position="26"/>
        <end position="41"/>
    </location>
</feature>
<reference evidence="2 3" key="1">
    <citation type="journal article" date="2019" name="Nat. Ecol. Evol.">
        <title>Megaphylogeny resolves global patterns of mushroom evolution.</title>
        <authorList>
            <person name="Varga T."/>
            <person name="Krizsan K."/>
            <person name="Foldi C."/>
            <person name="Dima B."/>
            <person name="Sanchez-Garcia M."/>
            <person name="Sanchez-Ramirez S."/>
            <person name="Szollosi G.J."/>
            <person name="Szarkandi J.G."/>
            <person name="Papp V."/>
            <person name="Albert L."/>
            <person name="Andreopoulos W."/>
            <person name="Angelini C."/>
            <person name="Antonin V."/>
            <person name="Barry K.W."/>
            <person name="Bougher N.L."/>
            <person name="Buchanan P."/>
            <person name="Buyck B."/>
            <person name="Bense V."/>
            <person name="Catcheside P."/>
            <person name="Chovatia M."/>
            <person name="Cooper J."/>
            <person name="Damon W."/>
            <person name="Desjardin D."/>
            <person name="Finy P."/>
            <person name="Geml J."/>
            <person name="Haridas S."/>
            <person name="Hughes K."/>
            <person name="Justo A."/>
            <person name="Karasinski D."/>
            <person name="Kautmanova I."/>
            <person name="Kiss B."/>
            <person name="Kocsube S."/>
            <person name="Kotiranta H."/>
            <person name="LaButti K.M."/>
            <person name="Lechner B.E."/>
            <person name="Liimatainen K."/>
            <person name="Lipzen A."/>
            <person name="Lukacs Z."/>
            <person name="Mihaltcheva S."/>
            <person name="Morgado L.N."/>
            <person name="Niskanen T."/>
            <person name="Noordeloos M.E."/>
            <person name="Ohm R.A."/>
            <person name="Ortiz-Santana B."/>
            <person name="Ovrebo C."/>
            <person name="Racz N."/>
            <person name="Riley R."/>
            <person name="Savchenko A."/>
            <person name="Shiryaev A."/>
            <person name="Soop K."/>
            <person name="Spirin V."/>
            <person name="Szebenyi C."/>
            <person name="Tomsovsky M."/>
            <person name="Tulloss R.E."/>
            <person name="Uehling J."/>
            <person name="Grigoriev I.V."/>
            <person name="Vagvolgyi C."/>
            <person name="Papp T."/>
            <person name="Martin F.M."/>
            <person name="Miettinen O."/>
            <person name="Hibbett D.S."/>
            <person name="Nagy L.G."/>
        </authorList>
    </citation>
    <scope>NUCLEOTIDE SEQUENCE [LARGE SCALE GENOMIC DNA]</scope>
    <source>
        <strain evidence="2 3">CBS 166.37</strain>
    </source>
</reference>
<evidence type="ECO:0000313" key="2">
    <source>
        <dbReference type="EMBL" id="TFK39111.1"/>
    </source>
</evidence>
<gene>
    <name evidence="2" type="ORF">BDQ12DRAFT_698231</name>
</gene>
<dbReference type="Pfam" id="PF18759">
    <property type="entry name" value="Plavaka"/>
    <property type="match status" value="2"/>
</dbReference>
<accession>A0A5C3MD67</accession>
<protein>
    <submittedName>
        <fullName evidence="2">Uncharacterized protein</fullName>
    </submittedName>
</protein>
<dbReference type="EMBL" id="ML213600">
    <property type="protein sequence ID" value="TFK39111.1"/>
    <property type="molecule type" value="Genomic_DNA"/>
</dbReference>
<feature type="region of interest" description="Disordered" evidence="1">
    <location>
        <begin position="1"/>
        <end position="41"/>
    </location>
</feature>
<keyword evidence="3" id="KW-1185">Reference proteome</keyword>
<organism evidence="2 3">
    <name type="scientific">Crucibulum laeve</name>
    <dbReference type="NCBI Taxonomy" id="68775"/>
    <lineage>
        <taxon>Eukaryota</taxon>
        <taxon>Fungi</taxon>
        <taxon>Dikarya</taxon>
        <taxon>Basidiomycota</taxon>
        <taxon>Agaricomycotina</taxon>
        <taxon>Agaricomycetes</taxon>
        <taxon>Agaricomycetidae</taxon>
        <taxon>Agaricales</taxon>
        <taxon>Agaricineae</taxon>
        <taxon>Nidulariaceae</taxon>
        <taxon>Crucibulum</taxon>
    </lineage>
</organism>
<evidence type="ECO:0000313" key="3">
    <source>
        <dbReference type="Proteomes" id="UP000308652"/>
    </source>
</evidence>
<dbReference type="OrthoDB" id="3239511at2759"/>
<evidence type="ECO:0000256" key="1">
    <source>
        <dbReference type="SAM" id="MobiDB-lite"/>
    </source>
</evidence>